<keyword evidence="1" id="KW-1133">Transmembrane helix</keyword>
<comment type="caution">
    <text evidence="2">The sequence shown here is derived from an EMBL/GenBank/DDBJ whole genome shotgun (WGS) entry which is preliminary data.</text>
</comment>
<dbReference type="EMBL" id="LUCM01010326">
    <property type="protein sequence ID" value="KAA0185637.1"/>
    <property type="molecule type" value="Genomic_DNA"/>
</dbReference>
<evidence type="ECO:0000313" key="3">
    <source>
        <dbReference type="Proteomes" id="UP000728185"/>
    </source>
</evidence>
<evidence type="ECO:0000313" key="2">
    <source>
        <dbReference type="EMBL" id="KAA0185637.1"/>
    </source>
</evidence>
<dbReference type="AlphaFoldDB" id="A0A8E0RKJ2"/>
<proteinExistence type="predicted"/>
<name>A0A8E0RKJ2_9TREM</name>
<keyword evidence="1" id="KW-0812">Transmembrane</keyword>
<feature type="transmembrane region" description="Helical" evidence="1">
    <location>
        <begin position="6"/>
        <end position="25"/>
    </location>
</feature>
<keyword evidence="3" id="KW-1185">Reference proteome</keyword>
<gene>
    <name evidence="2" type="ORF">FBUS_02819</name>
</gene>
<dbReference type="Proteomes" id="UP000728185">
    <property type="component" value="Unassembled WGS sequence"/>
</dbReference>
<accession>A0A8E0RKJ2</accession>
<evidence type="ECO:0000256" key="1">
    <source>
        <dbReference type="SAM" id="Phobius"/>
    </source>
</evidence>
<protein>
    <submittedName>
        <fullName evidence="2">Uncharacterized protein</fullName>
    </submittedName>
</protein>
<keyword evidence="1" id="KW-0472">Membrane</keyword>
<organism evidence="2 3">
    <name type="scientific">Fasciolopsis buskii</name>
    <dbReference type="NCBI Taxonomy" id="27845"/>
    <lineage>
        <taxon>Eukaryota</taxon>
        <taxon>Metazoa</taxon>
        <taxon>Spiralia</taxon>
        <taxon>Lophotrochozoa</taxon>
        <taxon>Platyhelminthes</taxon>
        <taxon>Trematoda</taxon>
        <taxon>Digenea</taxon>
        <taxon>Plagiorchiida</taxon>
        <taxon>Echinostomata</taxon>
        <taxon>Echinostomatoidea</taxon>
        <taxon>Fasciolidae</taxon>
        <taxon>Fasciolopsis</taxon>
    </lineage>
</organism>
<reference evidence="2" key="1">
    <citation type="submission" date="2019-05" db="EMBL/GenBank/DDBJ databases">
        <title>Annotation for the trematode Fasciolopsis buski.</title>
        <authorList>
            <person name="Choi Y.-J."/>
        </authorList>
    </citation>
    <scope>NUCLEOTIDE SEQUENCE</scope>
    <source>
        <strain evidence="2">HT</strain>
        <tissue evidence="2">Whole worm</tissue>
    </source>
</reference>
<dbReference type="OrthoDB" id="6260321at2759"/>
<sequence>MSDLKLIQITVLIVAFVCFTTAYHLGMVPNEMEQQGYRDFPLWLWYAADVHSDSPFLSTFGSSGQKRANFDKIMFRKRKYTFDPILF</sequence>